<evidence type="ECO:0000256" key="4">
    <source>
        <dbReference type="ARBA" id="ARBA00022833"/>
    </source>
</evidence>
<gene>
    <name evidence="6" type="ORF">METZ01_LOCUS478308</name>
</gene>
<keyword evidence="3" id="KW-0378">Hydrolase</keyword>
<keyword evidence="4" id="KW-0862">Zinc</keyword>
<dbReference type="InterPro" id="IPR051607">
    <property type="entry name" value="Metallo-dep_hydrolases"/>
</dbReference>
<proteinExistence type="predicted"/>
<protein>
    <recommendedName>
        <fullName evidence="5">Amidohydrolase-related domain-containing protein</fullName>
    </recommendedName>
</protein>
<dbReference type="Gene3D" id="3.20.20.140">
    <property type="entry name" value="Metal-dependent hydrolases"/>
    <property type="match status" value="1"/>
</dbReference>
<dbReference type="InterPro" id="IPR011059">
    <property type="entry name" value="Metal-dep_hydrolase_composite"/>
</dbReference>
<comment type="cofactor">
    <cofactor evidence="1">
        <name>Zn(2+)</name>
        <dbReference type="ChEBI" id="CHEBI:29105"/>
    </cofactor>
</comment>
<feature type="non-terminal residue" evidence="6">
    <location>
        <position position="150"/>
    </location>
</feature>
<dbReference type="GO" id="GO:0008270">
    <property type="term" value="F:zinc ion binding"/>
    <property type="evidence" value="ECO:0007669"/>
    <property type="project" value="TreeGrafter"/>
</dbReference>
<feature type="non-terminal residue" evidence="6">
    <location>
        <position position="1"/>
    </location>
</feature>
<evidence type="ECO:0000259" key="5">
    <source>
        <dbReference type="Pfam" id="PF01979"/>
    </source>
</evidence>
<dbReference type="UniPathway" id="UPA00603">
    <property type="reaction ID" value="UER00660"/>
</dbReference>
<dbReference type="EMBL" id="UINC01204634">
    <property type="protein sequence ID" value="SVE25454.1"/>
    <property type="molecule type" value="Genomic_DNA"/>
</dbReference>
<dbReference type="PANTHER" id="PTHR11271:SF6">
    <property type="entry name" value="GUANINE DEAMINASE"/>
    <property type="match status" value="1"/>
</dbReference>
<evidence type="ECO:0000256" key="2">
    <source>
        <dbReference type="ARBA" id="ARBA00022723"/>
    </source>
</evidence>
<evidence type="ECO:0000313" key="6">
    <source>
        <dbReference type="EMBL" id="SVE25454.1"/>
    </source>
</evidence>
<evidence type="ECO:0000256" key="1">
    <source>
        <dbReference type="ARBA" id="ARBA00001947"/>
    </source>
</evidence>
<keyword evidence="2" id="KW-0479">Metal-binding</keyword>
<dbReference type="GO" id="GO:0008892">
    <property type="term" value="F:guanine deaminase activity"/>
    <property type="evidence" value="ECO:0007669"/>
    <property type="project" value="TreeGrafter"/>
</dbReference>
<dbReference type="SUPFAM" id="SSF51556">
    <property type="entry name" value="Metallo-dependent hydrolases"/>
    <property type="match status" value="1"/>
</dbReference>
<dbReference type="Gene3D" id="2.30.40.10">
    <property type="entry name" value="Urease, subunit C, domain 1"/>
    <property type="match status" value="1"/>
</dbReference>
<reference evidence="6" key="1">
    <citation type="submission" date="2018-05" db="EMBL/GenBank/DDBJ databases">
        <authorList>
            <person name="Lanie J.A."/>
            <person name="Ng W.-L."/>
            <person name="Kazmierczak K.M."/>
            <person name="Andrzejewski T.M."/>
            <person name="Davidsen T.M."/>
            <person name="Wayne K.J."/>
            <person name="Tettelin H."/>
            <person name="Glass J.I."/>
            <person name="Rusch D."/>
            <person name="Podicherti R."/>
            <person name="Tsui H.-C.T."/>
            <person name="Winkler M.E."/>
        </authorList>
    </citation>
    <scope>NUCLEOTIDE SEQUENCE</scope>
</reference>
<dbReference type="AlphaFoldDB" id="A0A383BZV1"/>
<dbReference type="PANTHER" id="PTHR11271">
    <property type="entry name" value="GUANINE DEAMINASE"/>
    <property type="match status" value="1"/>
</dbReference>
<feature type="domain" description="Amidohydrolase-related" evidence="5">
    <location>
        <begin position="66"/>
        <end position="147"/>
    </location>
</feature>
<dbReference type="InterPro" id="IPR032466">
    <property type="entry name" value="Metal_Hydrolase"/>
</dbReference>
<accession>A0A383BZV1</accession>
<evidence type="ECO:0000256" key="3">
    <source>
        <dbReference type="ARBA" id="ARBA00022801"/>
    </source>
</evidence>
<organism evidence="6">
    <name type="scientific">marine metagenome</name>
    <dbReference type="NCBI Taxonomy" id="408172"/>
    <lineage>
        <taxon>unclassified sequences</taxon>
        <taxon>metagenomes</taxon>
        <taxon>ecological metagenomes</taxon>
    </lineage>
</organism>
<name>A0A383BZV1_9ZZZZ</name>
<dbReference type="InterPro" id="IPR006680">
    <property type="entry name" value="Amidohydro-rel"/>
</dbReference>
<dbReference type="Pfam" id="PF01979">
    <property type="entry name" value="Amidohydro_1"/>
    <property type="match status" value="1"/>
</dbReference>
<dbReference type="GO" id="GO:0006147">
    <property type="term" value="P:guanine catabolic process"/>
    <property type="evidence" value="ECO:0007669"/>
    <property type="project" value="UniProtKB-UniPathway"/>
</dbReference>
<dbReference type="GO" id="GO:0005829">
    <property type="term" value="C:cytosol"/>
    <property type="evidence" value="ECO:0007669"/>
    <property type="project" value="TreeGrafter"/>
</dbReference>
<sequence>VTITVVCSILQTPTRERVVGFRAVLVVGENGRIEAVLDQSDPANEGAIQRALIEADEAIELPETTYLLPGLVDLHVHAPQWPQVGTGLDLPLERWLSEYTFPLEARYDNLEFAQHVWTDLVSTLLAHGTTTAVYYGSVHVDSTTSLARTC</sequence>